<reference evidence="1 2" key="1">
    <citation type="submission" date="2019-11" db="EMBL/GenBank/DDBJ databases">
        <title>Draft Genome Sequence of Plant Growth-Promoting Rhizosphere-Associated Bacteria.</title>
        <authorList>
            <person name="Vasilyev I.Y."/>
            <person name="Radchenko V."/>
            <person name="Ilnitskaya E.V."/>
        </authorList>
    </citation>
    <scope>NUCLEOTIDE SEQUENCE [LARGE SCALE GENOMIC DNA]</scope>
    <source>
        <strain evidence="1 2">VRA_MhP_f</strain>
    </source>
</reference>
<dbReference type="RefSeq" id="WP_187495344.1">
    <property type="nucleotide sequence ID" value="NZ_CP068441.1"/>
</dbReference>
<sequence length="62" mass="7221">MKLSPQTRDILRQYKTLVNAQRRSNDLRELRTEELIDEICYFMTCQSAVYIGGHFIKQGGKG</sequence>
<protein>
    <recommendedName>
        <fullName evidence="3">AreA</fullName>
    </recommendedName>
</protein>
<accession>A0A7X2MI93</accession>
<dbReference type="EMBL" id="WKLC01000005">
    <property type="protein sequence ID" value="MSE13693.1"/>
    <property type="molecule type" value="Genomic_DNA"/>
</dbReference>
<comment type="caution">
    <text evidence="1">The sequence shown here is derived from an EMBL/GenBank/DDBJ whole genome shotgun (WGS) entry which is preliminary data.</text>
</comment>
<evidence type="ECO:0000313" key="2">
    <source>
        <dbReference type="Proteomes" id="UP000461948"/>
    </source>
</evidence>
<organism evidence="1 2">
    <name type="scientific">Enterobacter agglomerans</name>
    <name type="common">Erwinia herbicola</name>
    <name type="synonym">Pantoea agglomerans</name>
    <dbReference type="NCBI Taxonomy" id="549"/>
    <lineage>
        <taxon>Bacteria</taxon>
        <taxon>Pseudomonadati</taxon>
        <taxon>Pseudomonadota</taxon>
        <taxon>Gammaproteobacteria</taxon>
        <taxon>Enterobacterales</taxon>
        <taxon>Erwiniaceae</taxon>
        <taxon>Pantoea</taxon>
        <taxon>Pantoea agglomerans group</taxon>
    </lineage>
</organism>
<dbReference type="AlphaFoldDB" id="A0A7X2MI93"/>
<dbReference type="Proteomes" id="UP000461948">
    <property type="component" value="Unassembled WGS sequence"/>
</dbReference>
<evidence type="ECO:0008006" key="3">
    <source>
        <dbReference type="Google" id="ProtNLM"/>
    </source>
</evidence>
<proteinExistence type="predicted"/>
<evidence type="ECO:0000313" key="1">
    <source>
        <dbReference type="EMBL" id="MSE13693.1"/>
    </source>
</evidence>
<name>A0A7X2MI93_ENTAG</name>
<gene>
    <name evidence="1" type="ORF">GKC49_00510</name>
</gene>